<dbReference type="SUPFAM" id="SSF54637">
    <property type="entry name" value="Thioesterase/thiol ester dehydrase-isomerase"/>
    <property type="match status" value="1"/>
</dbReference>
<dbReference type="Pfam" id="PF13279">
    <property type="entry name" value="4HBT_2"/>
    <property type="match status" value="1"/>
</dbReference>
<proteinExistence type="inferred from homology"/>
<dbReference type="InterPro" id="IPR029069">
    <property type="entry name" value="HotDog_dom_sf"/>
</dbReference>
<dbReference type="Proteomes" id="UP000184085">
    <property type="component" value="Unassembled WGS sequence"/>
</dbReference>
<dbReference type="AlphaFoldDB" id="A0A1M4N142"/>
<keyword evidence="4" id="KW-1185">Reference proteome</keyword>
<dbReference type="CDD" id="cd00586">
    <property type="entry name" value="4HBT"/>
    <property type="match status" value="1"/>
</dbReference>
<dbReference type="EMBL" id="FMJB01000049">
    <property type="protein sequence ID" value="SCM67787.1"/>
    <property type="molecule type" value="Genomic_DNA"/>
</dbReference>
<evidence type="ECO:0000313" key="4">
    <source>
        <dbReference type="Proteomes" id="UP000184085"/>
    </source>
</evidence>
<gene>
    <name evidence="3" type="ORF">KARMA_1993</name>
</gene>
<reference evidence="4" key="1">
    <citation type="submission" date="2016-09" db="EMBL/GenBank/DDBJ databases">
        <authorList>
            <person name="Wibberg D."/>
        </authorList>
    </citation>
    <scope>NUCLEOTIDE SEQUENCE [LARGE SCALE GENOMIC DNA]</scope>
</reference>
<dbReference type="InterPro" id="IPR050563">
    <property type="entry name" value="4-hydroxybenzoyl-CoA_TE"/>
</dbReference>
<evidence type="ECO:0000256" key="2">
    <source>
        <dbReference type="ARBA" id="ARBA00022801"/>
    </source>
</evidence>
<dbReference type="RefSeq" id="WP_177218666.1">
    <property type="nucleotide sequence ID" value="NZ_FMJB01000049.1"/>
</dbReference>
<protein>
    <submittedName>
        <fullName evidence="3">Putative thioesterase</fullName>
    </submittedName>
</protein>
<accession>A0A1M4N142</accession>
<sequence>MGFTTARMTLIYHTPLTREDLRAQNVPDSWPFGIADRVHYGDLDTNSHVNNAVYLKWFENIRVQYFQAWDILKFQAGEPRVVLKSLAVEYHKEMFMNEDYVVAARTASFRNTSFRQEYAVYSGDLRVTGQAVIVMLQPDAPEKMALPDALKQRFIQVDGATAG</sequence>
<evidence type="ECO:0000256" key="1">
    <source>
        <dbReference type="ARBA" id="ARBA00005953"/>
    </source>
</evidence>
<evidence type="ECO:0000313" key="3">
    <source>
        <dbReference type="EMBL" id="SCM67787.1"/>
    </source>
</evidence>
<dbReference type="GO" id="GO:0047617">
    <property type="term" value="F:fatty acyl-CoA hydrolase activity"/>
    <property type="evidence" value="ECO:0007669"/>
    <property type="project" value="TreeGrafter"/>
</dbReference>
<dbReference type="PANTHER" id="PTHR31793:SF27">
    <property type="entry name" value="NOVEL THIOESTERASE SUPERFAMILY DOMAIN AND SAPOSIN A-TYPE DOMAIN CONTAINING PROTEIN (0610012H03RIK)"/>
    <property type="match status" value="1"/>
</dbReference>
<dbReference type="PANTHER" id="PTHR31793">
    <property type="entry name" value="4-HYDROXYBENZOYL-COA THIOESTERASE FAMILY MEMBER"/>
    <property type="match status" value="1"/>
</dbReference>
<comment type="similarity">
    <text evidence="1">Belongs to the 4-hydroxybenzoyl-CoA thioesterase family.</text>
</comment>
<keyword evidence="2" id="KW-0378">Hydrolase</keyword>
<organism evidence="3 4">
    <name type="scientific">Donghicola eburneus</name>
    <dbReference type="NCBI Taxonomy" id="393278"/>
    <lineage>
        <taxon>Bacteria</taxon>
        <taxon>Pseudomonadati</taxon>
        <taxon>Pseudomonadota</taxon>
        <taxon>Alphaproteobacteria</taxon>
        <taxon>Rhodobacterales</taxon>
        <taxon>Roseobacteraceae</taxon>
        <taxon>Donghicola</taxon>
    </lineage>
</organism>
<dbReference type="Gene3D" id="3.10.129.10">
    <property type="entry name" value="Hotdog Thioesterase"/>
    <property type="match status" value="1"/>
</dbReference>
<name>A0A1M4N142_9RHOB</name>